<gene>
    <name evidence="1" type="ORF">EPS97_10765</name>
</gene>
<sequence length="102" mass="11661">MNFDEMLASLSPSREPVEINGFKFYARPMTVSEFGEFYFKNENTEERNDRMILNCIQHEDGTPVFKEIAQVQKLYTTVRSTLASAVSTASILSKKSDVLEKN</sequence>
<evidence type="ECO:0000313" key="2">
    <source>
        <dbReference type="Proteomes" id="UP000290652"/>
    </source>
</evidence>
<reference evidence="1 2" key="1">
    <citation type="submission" date="2019-01" db="EMBL/GenBank/DDBJ databases">
        <title>Genomic analysis of febrile catheter-associated UTI E. coli isolates.</title>
        <authorList>
            <person name="Potter R."/>
            <person name="Zou Z."/>
            <person name="Henderson J."/>
            <person name="Dantas G."/>
        </authorList>
    </citation>
    <scope>NUCLEOTIDE SEQUENCE [LARGE SCALE GENOMIC DNA]</scope>
    <source>
        <strain evidence="1 2">49_rectal</strain>
    </source>
</reference>
<name>A0A9Q7KB89_ECOLX</name>
<protein>
    <submittedName>
        <fullName evidence="1">Cytochrome</fullName>
    </submittedName>
</protein>
<evidence type="ECO:0000313" key="1">
    <source>
        <dbReference type="EMBL" id="RXB31072.1"/>
    </source>
</evidence>
<organism evidence="1 2">
    <name type="scientific">Escherichia coli</name>
    <dbReference type="NCBI Taxonomy" id="562"/>
    <lineage>
        <taxon>Bacteria</taxon>
        <taxon>Pseudomonadati</taxon>
        <taxon>Pseudomonadota</taxon>
        <taxon>Gammaproteobacteria</taxon>
        <taxon>Enterobacterales</taxon>
        <taxon>Enterobacteriaceae</taxon>
        <taxon>Escherichia</taxon>
    </lineage>
</organism>
<dbReference type="RefSeq" id="WP_001008297.1">
    <property type="nucleotide sequence ID" value="NZ_CP107720.1"/>
</dbReference>
<dbReference type="AlphaFoldDB" id="A0A9Q7KB89"/>
<dbReference type="Proteomes" id="UP000290652">
    <property type="component" value="Unassembled WGS sequence"/>
</dbReference>
<comment type="caution">
    <text evidence="1">The sequence shown here is derived from an EMBL/GenBank/DDBJ whole genome shotgun (WGS) entry which is preliminary data.</text>
</comment>
<accession>A0A9Q7KB89</accession>
<dbReference type="EMBL" id="SCIU01000017">
    <property type="protein sequence ID" value="RXB31072.1"/>
    <property type="molecule type" value="Genomic_DNA"/>
</dbReference>
<proteinExistence type="predicted"/>